<dbReference type="EMBL" id="FNYD01000008">
    <property type="protein sequence ID" value="SEJ92082.1"/>
    <property type="molecule type" value="Genomic_DNA"/>
</dbReference>
<sequence>MVSPLDHKLLRDLWRMKGQATAIGAVIAVGVLMLVMMTGLTASLSETRDAYYDRYRLADVFVPVARAPERLASRLAEIPGVSAVETRVEGRALIDLPGQVLPVQAQAVSLPDRGRPSLNDVFLTAGRMPASGRPDEILLLQSFAFAHGLRPGDTLRATMNGARRGFDIVGLAQSPEFLYTTAPGELVPDDARFGVIWMGRSGLAAAYDMAGAFNEALIGLSPEASEDAVLAAVDRLLEPYGGAGAYGLADQFSNRFVSEEISGLEAAAVGVPPIFLAVAAFLLYIVISRMVQSEREEIGLMKAFGYTNTEVGAHYFKLILAIAVGGALAGCLGGIAAGRALIGVYTAYFKFPFLVFQLDPASFVTGVTVSILSASAGGLFVLRRVFALTPATAMRAPAPPNFSRTGRIGHSLNRFLDQPSRMVLRRLTRQPGRMAGSIIGIASGMALSVAMITIYAGFDRTIDLTFSVVDRSDVTVSFTHPVSDKTLFELVRLPGVERAEPVRNVSVVLRHGLESHRGVLIGLPDRPELNRALDADMAPIALPERGVVLSDVLAEMLGVAPGDMLSMDVREGRQPLLQIPVAGTAQTLLGSPAYMDMEALNRTLREPGRVSGAYLTIDEAQADAIYAALQDMPTVAGVSLKSQARDAFVRLMNQGAGAIRYVMGAIAFIITFGIVYNAARIALAERSRDLASLRVIGFSKGEAAFVLLGELAVVTVIALPVGAALGYYLSFGIAAGFSTDLYQIPAVFDPVSYGQATLVVLGAALVSGGLVKRELDHADLIEALKTRE</sequence>
<dbReference type="Pfam" id="PF02687">
    <property type="entry name" value="FtsX"/>
    <property type="match status" value="2"/>
</dbReference>
<evidence type="ECO:0000256" key="2">
    <source>
        <dbReference type="ARBA" id="ARBA00005236"/>
    </source>
</evidence>
<feature type="domain" description="MacB-like periplasmic core" evidence="9">
    <location>
        <begin position="437"/>
        <end position="630"/>
    </location>
</feature>
<dbReference type="Pfam" id="PF12704">
    <property type="entry name" value="MacB_PCD"/>
    <property type="match status" value="1"/>
</dbReference>
<reference evidence="10 11" key="1">
    <citation type="submission" date="2016-10" db="EMBL/GenBank/DDBJ databases">
        <authorList>
            <person name="de Groot N.N."/>
        </authorList>
    </citation>
    <scope>NUCLEOTIDE SEQUENCE [LARGE SCALE GENOMIC DNA]</scope>
    <source>
        <strain evidence="10 11">DSM 29340</strain>
    </source>
</reference>
<organism evidence="10 11">
    <name type="scientific">Cribrihabitans marinus</name>
    <dbReference type="NCBI Taxonomy" id="1227549"/>
    <lineage>
        <taxon>Bacteria</taxon>
        <taxon>Pseudomonadati</taxon>
        <taxon>Pseudomonadota</taxon>
        <taxon>Alphaproteobacteria</taxon>
        <taxon>Rhodobacterales</taxon>
        <taxon>Paracoccaceae</taxon>
        <taxon>Cribrihabitans</taxon>
    </lineage>
</organism>
<dbReference type="PANTHER" id="PTHR30489:SF0">
    <property type="entry name" value="LIPOPROTEIN-RELEASING SYSTEM TRANSMEMBRANE PROTEIN LOLE"/>
    <property type="match status" value="1"/>
</dbReference>
<evidence type="ECO:0000256" key="3">
    <source>
        <dbReference type="ARBA" id="ARBA00022475"/>
    </source>
</evidence>
<evidence type="ECO:0000256" key="4">
    <source>
        <dbReference type="ARBA" id="ARBA00022692"/>
    </source>
</evidence>
<keyword evidence="5 7" id="KW-1133">Transmembrane helix</keyword>
<keyword evidence="11" id="KW-1185">Reference proteome</keyword>
<feature type="transmembrane region" description="Helical" evidence="7">
    <location>
        <begin position="266"/>
        <end position="287"/>
    </location>
</feature>
<keyword evidence="3" id="KW-1003">Cell membrane</keyword>
<evidence type="ECO:0000256" key="1">
    <source>
        <dbReference type="ARBA" id="ARBA00004651"/>
    </source>
</evidence>
<comment type="subcellular location">
    <subcellularLocation>
        <location evidence="1">Cell membrane</location>
        <topology evidence="1">Multi-pass membrane protein</topology>
    </subcellularLocation>
</comment>
<feature type="domain" description="ABC3 transporter permease C-terminal" evidence="8">
    <location>
        <begin position="274"/>
        <end position="389"/>
    </location>
</feature>
<dbReference type="InterPro" id="IPR025857">
    <property type="entry name" value="MacB_PCD"/>
</dbReference>
<proteinExistence type="inferred from homology"/>
<feature type="transmembrane region" description="Helical" evidence="7">
    <location>
        <begin position="751"/>
        <end position="771"/>
    </location>
</feature>
<feature type="transmembrane region" description="Helical" evidence="7">
    <location>
        <begin position="434"/>
        <end position="458"/>
    </location>
</feature>
<dbReference type="GO" id="GO:0098797">
    <property type="term" value="C:plasma membrane protein complex"/>
    <property type="evidence" value="ECO:0007669"/>
    <property type="project" value="TreeGrafter"/>
</dbReference>
<dbReference type="InterPro" id="IPR051447">
    <property type="entry name" value="Lipoprotein-release_system"/>
</dbReference>
<evidence type="ECO:0000313" key="10">
    <source>
        <dbReference type="EMBL" id="SEJ92082.1"/>
    </source>
</evidence>
<evidence type="ECO:0000313" key="11">
    <source>
        <dbReference type="Proteomes" id="UP000199379"/>
    </source>
</evidence>
<dbReference type="AlphaFoldDB" id="A0A1H7CY11"/>
<evidence type="ECO:0000259" key="8">
    <source>
        <dbReference type="Pfam" id="PF02687"/>
    </source>
</evidence>
<feature type="transmembrane region" description="Helical" evidence="7">
    <location>
        <begin position="704"/>
        <end position="731"/>
    </location>
</feature>
<feature type="domain" description="ABC3 transporter permease C-terminal" evidence="8">
    <location>
        <begin position="662"/>
        <end position="770"/>
    </location>
</feature>
<accession>A0A1H7CY11</accession>
<protein>
    <submittedName>
        <fullName evidence="10">Putative ABC transport system permease protein</fullName>
    </submittedName>
</protein>
<evidence type="ECO:0000259" key="9">
    <source>
        <dbReference type="Pfam" id="PF12704"/>
    </source>
</evidence>
<gene>
    <name evidence="10" type="ORF">SAMN05444007_108271</name>
</gene>
<name>A0A1H7CY11_9RHOB</name>
<evidence type="ECO:0000256" key="5">
    <source>
        <dbReference type="ARBA" id="ARBA00022989"/>
    </source>
</evidence>
<keyword evidence="6 7" id="KW-0472">Membrane</keyword>
<keyword evidence="4 7" id="KW-0812">Transmembrane</keyword>
<comment type="similarity">
    <text evidence="2">Belongs to the ABC-4 integral membrane protein family. LolC/E subfamily.</text>
</comment>
<dbReference type="Proteomes" id="UP000199379">
    <property type="component" value="Unassembled WGS sequence"/>
</dbReference>
<feature type="transmembrane region" description="Helical" evidence="7">
    <location>
        <begin position="362"/>
        <end position="382"/>
    </location>
</feature>
<evidence type="ECO:0000256" key="7">
    <source>
        <dbReference type="SAM" id="Phobius"/>
    </source>
</evidence>
<dbReference type="InterPro" id="IPR003838">
    <property type="entry name" value="ABC3_permease_C"/>
</dbReference>
<feature type="transmembrane region" description="Helical" evidence="7">
    <location>
        <begin position="20"/>
        <end position="40"/>
    </location>
</feature>
<dbReference type="GO" id="GO:0044874">
    <property type="term" value="P:lipoprotein localization to outer membrane"/>
    <property type="evidence" value="ECO:0007669"/>
    <property type="project" value="TreeGrafter"/>
</dbReference>
<feature type="transmembrane region" description="Helical" evidence="7">
    <location>
        <begin position="318"/>
        <end position="342"/>
    </location>
</feature>
<feature type="transmembrane region" description="Helical" evidence="7">
    <location>
        <begin position="661"/>
        <end position="683"/>
    </location>
</feature>
<evidence type="ECO:0000256" key="6">
    <source>
        <dbReference type="ARBA" id="ARBA00023136"/>
    </source>
</evidence>
<dbReference type="PANTHER" id="PTHR30489">
    <property type="entry name" value="LIPOPROTEIN-RELEASING SYSTEM TRANSMEMBRANE PROTEIN LOLE"/>
    <property type="match status" value="1"/>
</dbReference>
<dbReference type="STRING" id="1227549.SAMN05444007_108271"/>